<reference evidence="1" key="1">
    <citation type="submission" date="2022-11" db="EMBL/GenBank/DDBJ databases">
        <title>Complete genome sequence of Methanogenium organophilum DSM 3596.</title>
        <authorList>
            <person name="Chen S.-C."/>
            <person name="Lai S.-J."/>
            <person name="You Y.-T."/>
        </authorList>
    </citation>
    <scope>NUCLEOTIDE SEQUENCE</scope>
    <source>
        <strain evidence="1">DSM 3596</strain>
    </source>
</reference>
<sequence length="88" mass="9517">MTATPPQGEDDDVSRPAISIGSIYERDSVLIFSTTAFAITTISSASSGAAAITGATYGAPAGFVWSIRDNPYHLPCGRDRWEWCRWAF</sequence>
<dbReference type="EMBL" id="CP113361">
    <property type="protein sequence ID" value="WAI02524.1"/>
    <property type="molecule type" value="Genomic_DNA"/>
</dbReference>
<dbReference type="RefSeq" id="WP_268187819.1">
    <property type="nucleotide sequence ID" value="NZ_CP113361.1"/>
</dbReference>
<evidence type="ECO:0000313" key="2">
    <source>
        <dbReference type="Proteomes" id="UP001163096"/>
    </source>
</evidence>
<keyword evidence="2" id="KW-1185">Reference proteome</keyword>
<dbReference type="GeneID" id="76834739"/>
<name>A0A9X9S5V8_METOG</name>
<dbReference type="KEGG" id="mou:OU421_06515"/>
<organism evidence="1 2">
    <name type="scientific">Methanogenium organophilum</name>
    <dbReference type="NCBI Taxonomy" id="2199"/>
    <lineage>
        <taxon>Archaea</taxon>
        <taxon>Methanobacteriati</taxon>
        <taxon>Methanobacteriota</taxon>
        <taxon>Stenosarchaea group</taxon>
        <taxon>Methanomicrobia</taxon>
        <taxon>Methanomicrobiales</taxon>
        <taxon>Methanomicrobiaceae</taxon>
        <taxon>Methanogenium</taxon>
    </lineage>
</organism>
<proteinExistence type="predicted"/>
<dbReference type="AlphaFoldDB" id="A0A9X9S5V8"/>
<protein>
    <submittedName>
        <fullName evidence="1">Uncharacterized protein</fullName>
    </submittedName>
</protein>
<dbReference type="Proteomes" id="UP001163096">
    <property type="component" value="Chromosome"/>
</dbReference>
<accession>A0A9X9S5V8</accession>
<evidence type="ECO:0000313" key="1">
    <source>
        <dbReference type="EMBL" id="WAI02524.1"/>
    </source>
</evidence>
<gene>
    <name evidence="1" type="ORF">OU421_06515</name>
</gene>